<dbReference type="InterPro" id="IPR007863">
    <property type="entry name" value="Peptidase_M16_C"/>
</dbReference>
<dbReference type="GO" id="GO:0004222">
    <property type="term" value="F:metalloendopeptidase activity"/>
    <property type="evidence" value="ECO:0007669"/>
    <property type="project" value="InterPro"/>
</dbReference>
<dbReference type="GO" id="GO:0006508">
    <property type="term" value="P:proteolysis"/>
    <property type="evidence" value="ECO:0007669"/>
    <property type="project" value="UniProtKB-KW"/>
</dbReference>
<evidence type="ECO:0000313" key="5">
    <source>
        <dbReference type="EMBL" id="OAP85491.1"/>
    </source>
</evidence>
<gene>
    <name evidence="5" type="ORF">A4H34_09565</name>
</gene>
<dbReference type="PANTHER" id="PTHR11851:SF49">
    <property type="entry name" value="MITOCHONDRIAL-PROCESSING PEPTIDASE SUBUNIT ALPHA"/>
    <property type="match status" value="1"/>
</dbReference>
<dbReference type="AlphaFoldDB" id="A0A179B334"/>
<evidence type="ECO:0000259" key="4">
    <source>
        <dbReference type="Pfam" id="PF05193"/>
    </source>
</evidence>
<dbReference type="OrthoDB" id="9811314at2"/>
<feature type="domain" description="Peptidase M16 N-terminal" evidence="3">
    <location>
        <begin position="20"/>
        <end position="167"/>
    </location>
</feature>
<dbReference type="Gene3D" id="3.30.830.10">
    <property type="entry name" value="Metalloenzyme, LuxS/M16 peptidase-like"/>
    <property type="match status" value="2"/>
</dbReference>
<evidence type="ECO:0000313" key="6">
    <source>
        <dbReference type="Proteomes" id="UP000078368"/>
    </source>
</evidence>
<reference evidence="5 6" key="1">
    <citation type="submission" date="2016-04" db="EMBL/GenBank/DDBJ databases">
        <title>Peptidophaga gingivicola gen. nov., sp. nov., isolated from human subgingival plaque.</title>
        <authorList>
            <person name="Beall C.J."/>
            <person name="Mokrzan E.M."/>
            <person name="Griffen A.L."/>
            <person name="Leys E.J."/>
        </authorList>
    </citation>
    <scope>NUCLEOTIDE SEQUENCE [LARGE SCALE GENOMIC DNA]</scope>
    <source>
        <strain evidence="5 6">BA112</strain>
    </source>
</reference>
<dbReference type="GO" id="GO:0046872">
    <property type="term" value="F:metal ion binding"/>
    <property type="evidence" value="ECO:0007669"/>
    <property type="project" value="InterPro"/>
</dbReference>
<dbReference type="PROSITE" id="PS00143">
    <property type="entry name" value="INSULINASE"/>
    <property type="match status" value="1"/>
</dbReference>
<proteinExistence type="inferred from homology"/>
<dbReference type="InterPro" id="IPR011249">
    <property type="entry name" value="Metalloenz_LuxS/M16"/>
</dbReference>
<dbReference type="SUPFAM" id="SSF63411">
    <property type="entry name" value="LuxS/MPP-like metallohydrolase"/>
    <property type="match status" value="2"/>
</dbReference>
<name>A0A179B334_9ACTO</name>
<comment type="caution">
    <text evidence="5">The sequence shown here is derived from an EMBL/GenBank/DDBJ whole genome shotgun (WGS) entry which is preliminary data.</text>
</comment>
<dbReference type="EMBL" id="LVZK01000003">
    <property type="protein sequence ID" value="OAP85491.1"/>
    <property type="molecule type" value="Genomic_DNA"/>
</dbReference>
<evidence type="ECO:0000256" key="1">
    <source>
        <dbReference type="ARBA" id="ARBA00007261"/>
    </source>
</evidence>
<evidence type="ECO:0000259" key="3">
    <source>
        <dbReference type="Pfam" id="PF00675"/>
    </source>
</evidence>
<accession>A0A179B334</accession>
<dbReference type="InterPro" id="IPR001431">
    <property type="entry name" value="Pept_M16_Zn_BS"/>
</dbReference>
<keyword evidence="6" id="KW-1185">Reference proteome</keyword>
<dbReference type="InterPro" id="IPR050361">
    <property type="entry name" value="MPP/UQCRC_Complex"/>
</dbReference>
<dbReference type="STRING" id="1823756.A4H34_09565"/>
<evidence type="ECO:0000256" key="2">
    <source>
        <dbReference type="RuleBase" id="RU004447"/>
    </source>
</evidence>
<dbReference type="Pfam" id="PF00675">
    <property type="entry name" value="Peptidase_M16"/>
    <property type="match status" value="1"/>
</dbReference>
<comment type="similarity">
    <text evidence="1 2">Belongs to the peptidase M16 family.</text>
</comment>
<dbReference type="Proteomes" id="UP000078368">
    <property type="component" value="Unassembled WGS sequence"/>
</dbReference>
<protein>
    <submittedName>
        <fullName evidence="5">Zinc protease</fullName>
    </submittedName>
</protein>
<dbReference type="Pfam" id="PF05193">
    <property type="entry name" value="Peptidase_M16_C"/>
    <property type="match status" value="1"/>
</dbReference>
<keyword evidence="5" id="KW-0645">Protease</keyword>
<dbReference type="RefSeq" id="WP_064232058.1">
    <property type="nucleotide sequence ID" value="NZ_LVZK01000003.1"/>
</dbReference>
<dbReference type="PANTHER" id="PTHR11851">
    <property type="entry name" value="METALLOPROTEASE"/>
    <property type="match status" value="1"/>
</dbReference>
<dbReference type="InterPro" id="IPR011765">
    <property type="entry name" value="Pept_M16_N"/>
</dbReference>
<organism evidence="5 6">
    <name type="scientific">Peptidiphaga gingivicola</name>
    <dbReference type="NCBI Taxonomy" id="2741497"/>
    <lineage>
        <taxon>Bacteria</taxon>
        <taxon>Bacillati</taxon>
        <taxon>Actinomycetota</taxon>
        <taxon>Actinomycetes</taxon>
        <taxon>Actinomycetales</taxon>
        <taxon>Actinomycetaceae</taxon>
        <taxon>Peptidiphaga</taxon>
    </lineage>
</organism>
<keyword evidence="5" id="KW-0378">Hydrolase</keyword>
<sequence length="422" mass="45528">MSLTDDGALIRRSVLPSGVRVLTERVENAHTVSVGFWVGAGSADENEGTLGSTHFLEHLLFKGTASRSAKQLADRIDFLGGNFNAGTGKQLTYYYGHVVEEDLADAVDLLADMVASSALAEADMEMERGVILEELAMYADDASEVAHEQIASLVMGGHPLGRPIGGTSESVLGLDHANLTSHYKQNYRPEELVVTAAGKADHEALCATVEASLRRAGWDLREGAAPAERRRRAPIEYPEGRDLSIERPVEQSAVVVGMPAMTDEDERRYALYTLSTILGGGTSSRLFQEVREKRGLAYSTYSFPGLYHEGGLFGLYAGCSPESAKDVAEIMEGCLEAIAGESVTKMELETAYRRARADHAFSSESVGSRMNQLGQAEIVRGSLISRQEALRRSREVSADDVAAVAAELARAQRSRVTVGPSQ</sequence>
<feature type="domain" description="Peptidase M16 C-terminal" evidence="4">
    <location>
        <begin position="175"/>
        <end position="351"/>
    </location>
</feature>